<evidence type="ECO:0000313" key="2">
    <source>
        <dbReference type="Proteomes" id="UP000789831"/>
    </source>
</evidence>
<name>A0A9N9HGX9_9GLOM</name>
<proteinExistence type="predicted"/>
<evidence type="ECO:0000313" key="1">
    <source>
        <dbReference type="EMBL" id="CAG8689891.1"/>
    </source>
</evidence>
<protein>
    <submittedName>
        <fullName evidence="1">2595_t:CDS:1</fullName>
    </submittedName>
</protein>
<comment type="caution">
    <text evidence="1">The sequence shown here is derived from an EMBL/GenBank/DDBJ whole genome shotgun (WGS) entry which is preliminary data.</text>
</comment>
<dbReference type="Proteomes" id="UP000789831">
    <property type="component" value="Unassembled WGS sequence"/>
</dbReference>
<sequence>KYKENWNKYARVQQNDGQKLYCLTLIGEQISRITEDLTQFDKFEYIIVEGEKPRLKTKIMRLRMAEWLSSTFSTNPEFLFTVPRGTFLKLGRLDYEELQQLINKIEEWWN</sequence>
<keyword evidence="2" id="KW-1185">Reference proteome</keyword>
<organism evidence="1 2">
    <name type="scientific">Ambispora gerdemannii</name>
    <dbReference type="NCBI Taxonomy" id="144530"/>
    <lineage>
        <taxon>Eukaryota</taxon>
        <taxon>Fungi</taxon>
        <taxon>Fungi incertae sedis</taxon>
        <taxon>Mucoromycota</taxon>
        <taxon>Glomeromycotina</taxon>
        <taxon>Glomeromycetes</taxon>
        <taxon>Archaeosporales</taxon>
        <taxon>Ambisporaceae</taxon>
        <taxon>Ambispora</taxon>
    </lineage>
</organism>
<dbReference type="AlphaFoldDB" id="A0A9N9HGX9"/>
<dbReference type="EMBL" id="CAJVPL010013952">
    <property type="protein sequence ID" value="CAG8689891.1"/>
    <property type="molecule type" value="Genomic_DNA"/>
</dbReference>
<gene>
    <name evidence="1" type="ORF">AGERDE_LOCUS13064</name>
</gene>
<reference evidence="1" key="1">
    <citation type="submission" date="2021-06" db="EMBL/GenBank/DDBJ databases">
        <authorList>
            <person name="Kallberg Y."/>
            <person name="Tangrot J."/>
            <person name="Rosling A."/>
        </authorList>
    </citation>
    <scope>NUCLEOTIDE SEQUENCE</scope>
    <source>
        <strain evidence="1">MT106</strain>
    </source>
</reference>
<feature type="non-terminal residue" evidence="1">
    <location>
        <position position="1"/>
    </location>
</feature>
<accession>A0A9N9HGX9</accession>